<keyword evidence="2" id="KW-1185">Reference proteome</keyword>
<sequence length="207" mass="22961">MFENAPSEAFQPDGGARDGPVIESVQVSSAEEDLAQSTNISIKLADFGTGELMEWIQPEKLRAPEVILGANWDYKVDIWNLGLIIWELAEGQLLFDGQWTAQDGYSSDAHLAQITAVLGKIPESLVNRARAQNQCFDAQGNLLRPSTFPPCSLEQFSKTQDFSSSEKQNFLDFISSMIRINPEERLDAKELLQLPWVSTSPDNASPN</sequence>
<gene>
    <name evidence="1" type="ORF">NQ176_g2011</name>
</gene>
<protein>
    <submittedName>
        <fullName evidence="1">Uncharacterized protein</fullName>
    </submittedName>
</protein>
<accession>A0ACC1NRA6</accession>
<dbReference type="EMBL" id="JANJQO010000130">
    <property type="protein sequence ID" value="KAJ2981452.1"/>
    <property type="molecule type" value="Genomic_DNA"/>
</dbReference>
<comment type="caution">
    <text evidence="1">The sequence shown here is derived from an EMBL/GenBank/DDBJ whole genome shotgun (WGS) entry which is preliminary data.</text>
</comment>
<name>A0ACC1NRA6_9HYPO</name>
<evidence type="ECO:0000313" key="2">
    <source>
        <dbReference type="Proteomes" id="UP001143910"/>
    </source>
</evidence>
<proteinExistence type="predicted"/>
<reference evidence="1" key="1">
    <citation type="submission" date="2022-08" db="EMBL/GenBank/DDBJ databases">
        <title>Genome Sequence of Lecanicillium fungicola.</title>
        <authorList>
            <person name="Buettner E."/>
        </authorList>
    </citation>
    <scope>NUCLEOTIDE SEQUENCE</scope>
    <source>
        <strain evidence="1">Babe33</strain>
    </source>
</reference>
<evidence type="ECO:0000313" key="1">
    <source>
        <dbReference type="EMBL" id="KAJ2981452.1"/>
    </source>
</evidence>
<dbReference type="Proteomes" id="UP001143910">
    <property type="component" value="Unassembled WGS sequence"/>
</dbReference>
<organism evidence="1 2">
    <name type="scientific">Zarea fungicola</name>
    <dbReference type="NCBI Taxonomy" id="93591"/>
    <lineage>
        <taxon>Eukaryota</taxon>
        <taxon>Fungi</taxon>
        <taxon>Dikarya</taxon>
        <taxon>Ascomycota</taxon>
        <taxon>Pezizomycotina</taxon>
        <taxon>Sordariomycetes</taxon>
        <taxon>Hypocreomycetidae</taxon>
        <taxon>Hypocreales</taxon>
        <taxon>Cordycipitaceae</taxon>
        <taxon>Zarea</taxon>
    </lineage>
</organism>